<dbReference type="AlphaFoldDB" id="A0A097IEB1"/>
<organism evidence="1 2">
    <name type="scientific">Corynebacterium doosanense CAU 212 = DSM 45436</name>
    <dbReference type="NCBI Taxonomy" id="558173"/>
    <lineage>
        <taxon>Bacteria</taxon>
        <taxon>Bacillati</taxon>
        <taxon>Actinomycetota</taxon>
        <taxon>Actinomycetes</taxon>
        <taxon>Mycobacteriales</taxon>
        <taxon>Corynebacteriaceae</taxon>
        <taxon>Corynebacterium</taxon>
    </lineage>
</organism>
<sequence>MIPDHVLTAFGSDSSVPPVSAGPAWDHGWVVGPLVYSEATDTAHWSASVRTKLTVAGVRVARPARSSDGRVVVGGWRASGHIAGELSLRIDETVAAALRLADALAEVDGPVDLRRTDLFAEAEREAWARCDEEFGVIDAPLQVGHADMLATTIYSGSAAPAVTDLVPFAQPRPHAMTAAQAIADALIIGAEGGVDTGVIERFAHLPDLEDLILRGLTYREIVADRHPDENSLTCSNIAAVRAALMSRRSATI</sequence>
<dbReference type="eggNOG" id="COG2334">
    <property type="taxonomic scope" value="Bacteria"/>
</dbReference>
<evidence type="ECO:0000313" key="1">
    <source>
        <dbReference type="EMBL" id="AIT60467.1"/>
    </source>
</evidence>
<dbReference type="OrthoDB" id="4427130at2"/>
<dbReference type="RefSeq" id="WP_018021109.1">
    <property type="nucleotide sequence ID" value="NZ_AQUX01000002.1"/>
</dbReference>
<proteinExistence type="predicted"/>
<accession>A0A097IEB1</accession>
<evidence type="ECO:0000313" key="2">
    <source>
        <dbReference type="Proteomes" id="UP000029914"/>
    </source>
</evidence>
<name>A0A097IEB1_9CORY</name>
<dbReference type="EMBL" id="CP006764">
    <property type="protein sequence ID" value="AIT60467.1"/>
    <property type="molecule type" value="Genomic_DNA"/>
</dbReference>
<dbReference type="HOGENOM" id="CLU_060550_0_0_11"/>
<gene>
    <name evidence="1" type="ORF">CDOO_03760</name>
</gene>
<reference evidence="1 2" key="1">
    <citation type="submission" date="2013-09" db="EMBL/GenBank/DDBJ databases">
        <title>Complete genome sequence of Corynebacterium doosanense CAU 212(T) (=DSM 45436(T)), isolated from activated sludge.</title>
        <authorList>
            <person name="Schaffert L."/>
            <person name="Albersmeier A."/>
            <person name="Kalinowski J."/>
            <person name="Ruckert C."/>
        </authorList>
    </citation>
    <scope>NUCLEOTIDE SEQUENCE [LARGE SCALE GENOMIC DNA]</scope>
    <source>
        <strain evidence="1 2">CAU 212</strain>
    </source>
</reference>
<dbReference type="STRING" id="558173.CDOO_03760"/>
<evidence type="ECO:0008006" key="3">
    <source>
        <dbReference type="Google" id="ProtNLM"/>
    </source>
</evidence>
<protein>
    <recommendedName>
        <fullName evidence="3">TIGR02569 family protein</fullName>
    </recommendedName>
</protein>
<dbReference type="Proteomes" id="UP000029914">
    <property type="component" value="Chromosome"/>
</dbReference>
<keyword evidence="2" id="KW-1185">Reference proteome</keyword>
<dbReference type="KEGG" id="cdo:CDOO_03760"/>